<dbReference type="RefSeq" id="WP_243413189.1">
    <property type="nucleotide sequence ID" value="NZ_JACHVZ010000015.1"/>
</dbReference>
<proteinExistence type="predicted"/>
<dbReference type="SUPFAM" id="SSF55729">
    <property type="entry name" value="Acyl-CoA N-acyltransferases (Nat)"/>
    <property type="match status" value="1"/>
</dbReference>
<gene>
    <name evidence="2" type="ORF">FHX59_005314</name>
</gene>
<evidence type="ECO:0000259" key="1">
    <source>
        <dbReference type="PROSITE" id="PS51186"/>
    </source>
</evidence>
<keyword evidence="2" id="KW-0808">Transferase</keyword>
<keyword evidence="2" id="KW-0012">Acyltransferase</keyword>
<dbReference type="PROSITE" id="PS51186">
    <property type="entry name" value="GNAT"/>
    <property type="match status" value="1"/>
</dbReference>
<comment type="caution">
    <text evidence="2">The sequence shown here is derived from an EMBL/GenBank/DDBJ whole genome shotgun (WGS) entry which is preliminary data.</text>
</comment>
<dbReference type="GO" id="GO:0016746">
    <property type="term" value="F:acyltransferase activity"/>
    <property type="evidence" value="ECO:0007669"/>
    <property type="project" value="UniProtKB-KW"/>
</dbReference>
<dbReference type="InterPro" id="IPR000182">
    <property type="entry name" value="GNAT_dom"/>
</dbReference>
<evidence type="ECO:0000313" key="3">
    <source>
        <dbReference type="Proteomes" id="UP000533533"/>
    </source>
</evidence>
<dbReference type="EC" id="2.3.1.1" evidence="2"/>
<reference evidence="2 3" key="1">
    <citation type="submission" date="2020-08" db="EMBL/GenBank/DDBJ databases">
        <title>Genomic Encyclopedia of Type Strains, Phase IV (KMG-V): Genome sequencing to study the core and pangenomes of soil and plant-associated prokaryotes.</title>
        <authorList>
            <person name="Whitman W."/>
        </authorList>
    </citation>
    <scope>NUCLEOTIDE SEQUENCE [LARGE SCALE GENOMIC DNA]</scope>
    <source>
        <strain evidence="2 3">SRMrh-85</strain>
    </source>
</reference>
<dbReference type="NCBIfam" id="NF040501">
    <property type="entry name" value="resist_ArsN2"/>
    <property type="match status" value="1"/>
</dbReference>
<keyword evidence="3" id="KW-1185">Reference proteome</keyword>
<organism evidence="2 3">
    <name type="scientific">Paraburkholderia silvatlantica</name>
    <dbReference type="NCBI Taxonomy" id="321895"/>
    <lineage>
        <taxon>Bacteria</taxon>
        <taxon>Pseudomonadati</taxon>
        <taxon>Pseudomonadota</taxon>
        <taxon>Betaproteobacteria</taxon>
        <taxon>Burkholderiales</taxon>
        <taxon>Burkholderiaceae</taxon>
        <taxon>Paraburkholderia</taxon>
    </lineage>
</organism>
<protein>
    <submittedName>
        <fullName evidence="2">Amino-acid N-acetyltransferase</fullName>
        <ecNumber evidence="2">2.3.1.1</ecNumber>
    </submittedName>
</protein>
<accession>A0ABR6FTV0</accession>
<evidence type="ECO:0000313" key="2">
    <source>
        <dbReference type="EMBL" id="MBB2930849.1"/>
    </source>
</evidence>
<name>A0ABR6FTV0_9BURK</name>
<sequence>MLNAVDRMLCDAGEDVAQTEHAMKIRSAKDDDLVGIKSLLATCELPTEDVTTGLLPGFLVAVDEGAAIVGSVCLEPLGADALLRSLSVALHLRATGLGKSLRLAIEREARASNYGSLWLLTTSTPQFFENHGYSAVKRTDVPDEVRETAQFMRLCPSTAVCMRKHFACAITLRAIERDERLAR</sequence>
<dbReference type="InterPro" id="IPR016181">
    <property type="entry name" value="Acyl_CoA_acyltransferase"/>
</dbReference>
<dbReference type="Gene3D" id="3.40.630.30">
    <property type="match status" value="1"/>
</dbReference>
<feature type="domain" description="N-acetyltransferase" evidence="1">
    <location>
        <begin position="23"/>
        <end position="167"/>
    </location>
</feature>
<dbReference type="EMBL" id="JACHVZ010000015">
    <property type="protein sequence ID" value="MBB2930849.1"/>
    <property type="molecule type" value="Genomic_DNA"/>
</dbReference>
<dbReference type="Proteomes" id="UP000533533">
    <property type="component" value="Unassembled WGS sequence"/>
</dbReference>